<protein>
    <submittedName>
        <fullName evidence="2">Protein kinase</fullName>
    </submittedName>
</protein>
<dbReference type="PRINTS" id="PR00109">
    <property type="entry name" value="TYRKINASE"/>
</dbReference>
<dbReference type="InterPro" id="IPR001245">
    <property type="entry name" value="Ser-Thr/Tyr_kinase_cat_dom"/>
</dbReference>
<dbReference type="InterPro" id="IPR000719">
    <property type="entry name" value="Prot_kinase_dom"/>
</dbReference>
<sequence length="204" mass="21497">MGASFEAGAAHYAIVTEYVAAGSLWDALRADAPWPAARRRVVALGVARGLAYLHAHRPPVLHRDVKSPNVLCDVGDRVKLCDVGLARNAGAAATAAAAMTAGCGTPQWMAPEILKAEPYGRAADVYAFAVVAFEVATRRCPYDDRPDLQGVALAVAVVHERLRPTLPPDADPVLAKLARACWAHDPGDRPPIAAALAELEAARP</sequence>
<dbReference type="SUPFAM" id="SSF56112">
    <property type="entry name" value="Protein kinase-like (PK-like)"/>
    <property type="match status" value="1"/>
</dbReference>
<dbReference type="GO" id="GO:0016301">
    <property type="term" value="F:kinase activity"/>
    <property type="evidence" value="ECO:0007669"/>
    <property type="project" value="UniProtKB-KW"/>
</dbReference>
<proteinExistence type="predicted"/>
<dbReference type="InterPro" id="IPR051681">
    <property type="entry name" value="Ser/Thr_Kinases-Pseudokinases"/>
</dbReference>
<dbReference type="InterPro" id="IPR011009">
    <property type="entry name" value="Kinase-like_dom_sf"/>
</dbReference>
<reference evidence="2 3" key="1">
    <citation type="submission" date="2024-03" db="EMBL/GenBank/DDBJ databases">
        <title>Aureococcus anophagefferens CCMP1851 and Kratosvirus quantuckense: Draft genome of a second virus-susceptible host strain in the model system.</title>
        <authorList>
            <person name="Chase E."/>
            <person name="Truchon A.R."/>
            <person name="Schepens W."/>
            <person name="Wilhelm S.W."/>
        </authorList>
    </citation>
    <scope>NUCLEOTIDE SEQUENCE [LARGE SCALE GENOMIC DNA]</scope>
    <source>
        <strain evidence="2 3">CCMP1851</strain>
    </source>
</reference>
<dbReference type="PROSITE" id="PS00108">
    <property type="entry name" value="PROTEIN_KINASE_ST"/>
    <property type="match status" value="1"/>
</dbReference>
<keyword evidence="3" id="KW-1185">Reference proteome</keyword>
<dbReference type="Pfam" id="PF00069">
    <property type="entry name" value="Pkinase"/>
    <property type="match status" value="1"/>
</dbReference>
<dbReference type="PANTHER" id="PTHR44329">
    <property type="entry name" value="SERINE/THREONINE-PROTEIN KINASE TNNI3K-RELATED"/>
    <property type="match status" value="1"/>
</dbReference>
<comment type="caution">
    <text evidence="2">The sequence shown here is derived from an EMBL/GenBank/DDBJ whole genome shotgun (WGS) entry which is preliminary data.</text>
</comment>
<dbReference type="SMART" id="SM00220">
    <property type="entry name" value="S_TKc"/>
    <property type="match status" value="1"/>
</dbReference>
<name>A0ABR1FLU5_AURAN</name>
<keyword evidence="2" id="KW-0808">Transferase</keyword>
<evidence type="ECO:0000259" key="1">
    <source>
        <dbReference type="PROSITE" id="PS50011"/>
    </source>
</evidence>
<dbReference type="InterPro" id="IPR008271">
    <property type="entry name" value="Ser/Thr_kinase_AS"/>
</dbReference>
<dbReference type="Proteomes" id="UP001363151">
    <property type="component" value="Unassembled WGS sequence"/>
</dbReference>
<accession>A0ABR1FLU5</accession>
<evidence type="ECO:0000313" key="2">
    <source>
        <dbReference type="EMBL" id="KAK7233200.1"/>
    </source>
</evidence>
<feature type="domain" description="Protein kinase" evidence="1">
    <location>
        <begin position="1"/>
        <end position="204"/>
    </location>
</feature>
<keyword evidence="2" id="KW-0418">Kinase</keyword>
<dbReference type="EMBL" id="JBBJCI010000363">
    <property type="protein sequence ID" value="KAK7233200.1"/>
    <property type="molecule type" value="Genomic_DNA"/>
</dbReference>
<dbReference type="Gene3D" id="1.10.510.10">
    <property type="entry name" value="Transferase(Phosphotransferase) domain 1"/>
    <property type="match status" value="1"/>
</dbReference>
<dbReference type="PROSITE" id="PS50011">
    <property type="entry name" value="PROTEIN_KINASE_DOM"/>
    <property type="match status" value="1"/>
</dbReference>
<gene>
    <name evidence="2" type="ORF">SO694_0003816</name>
</gene>
<organism evidence="2 3">
    <name type="scientific">Aureococcus anophagefferens</name>
    <name type="common">Harmful bloom alga</name>
    <dbReference type="NCBI Taxonomy" id="44056"/>
    <lineage>
        <taxon>Eukaryota</taxon>
        <taxon>Sar</taxon>
        <taxon>Stramenopiles</taxon>
        <taxon>Ochrophyta</taxon>
        <taxon>Pelagophyceae</taxon>
        <taxon>Pelagomonadales</taxon>
        <taxon>Pelagomonadaceae</taxon>
        <taxon>Aureococcus</taxon>
    </lineage>
</organism>
<evidence type="ECO:0000313" key="3">
    <source>
        <dbReference type="Proteomes" id="UP001363151"/>
    </source>
</evidence>